<dbReference type="Gene3D" id="1.10.286.20">
    <property type="match status" value="1"/>
</dbReference>
<dbReference type="PANTHER" id="PTHR11741">
    <property type="entry name" value="ELONGATION FACTOR TS"/>
    <property type="match status" value="1"/>
</dbReference>
<dbReference type="GO" id="GO:0005737">
    <property type="term" value="C:cytoplasm"/>
    <property type="evidence" value="ECO:0007669"/>
    <property type="project" value="UniProtKB-SubCell"/>
</dbReference>
<dbReference type="Gene3D" id="3.30.479.20">
    <property type="entry name" value="Elongation factor Ts, dimerisation domain"/>
    <property type="match status" value="1"/>
</dbReference>
<dbReference type="EMBL" id="MGEH01000004">
    <property type="protein sequence ID" value="OGL79656.1"/>
    <property type="molecule type" value="Genomic_DNA"/>
</dbReference>
<accession>A0A1F7UMY6</accession>
<proteinExistence type="inferred from homology"/>
<dbReference type="PROSITE" id="PS01126">
    <property type="entry name" value="EF_TS_1"/>
    <property type="match status" value="1"/>
</dbReference>
<comment type="function">
    <text evidence="5">Associates with the EF-Tu.GDP complex and induces the exchange of GDP to GTP. It remains bound to the aminoacyl-tRNA.EF-Tu.GTP complex up to the GTP hydrolysis stage on the ribosome.</text>
</comment>
<dbReference type="Proteomes" id="UP000176603">
    <property type="component" value="Unassembled WGS sequence"/>
</dbReference>
<dbReference type="STRING" id="1802399.A3E39_00865"/>
<evidence type="ECO:0000256" key="5">
    <source>
        <dbReference type="HAMAP-Rule" id="MF_00050"/>
    </source>
</evidence>
<evidence type="ECO:0000256" key="4">
    <source>
        <dbReference type="ARBA" id="ARBA00022917"/>
    </source>
</evidence>
<evidence type="ECO:0000256" key="2">
    <source>
        <dbReference type="ARBA" id="ARBA00016956"/>
    </source>
</evidence>
<reference evidence="7 8" key="1">
    <citation type="journal article" date="2016" name="Nat. Commun.">
        <title>Thousands of microbial genomes shed light on interconnected biogeochemical processes in an aquifer system.</title>
        <authorList>
            <person name="Anantharaman K."/>
            <person name="Brown C.T."/>
            <person name="Hug L.A."/>
            <person name="Sharon I."/>
            <person name="Castelle C.J."/>
            <person name="Probst A.J."/>
            <person name="Thomas B.C."/>
            <person name="Singh A."/>
            <person name="Wilkins M.J."/>
            <person name="Karaoz U."/>
            <person name="Brodie E.L."/>
            <person name="Williams K.H."/>
            <person name="Hubbard S.S."/>
            <person name="Banfield J.F."/>
        </authorList>
    </citation>
    <scope>NUCLEOTIDE SEQUENCE [LARGE SCALE GENOMIC DNA]</scope>
</reference>
<dbReference type="InterPro" id="IPR018101">
    <property type="entry name" value="Transl_elong_Ts_CS"/>
</dbReference>
<keyword evidence="4 5" id="KW-0648">Protein biosynthesis</keyword>
<dbReference type="PANTHER" id="PTHR11741:SF0">
    <property type="entry name" value="ELONGATION FACTOR TS, MITOCHONDRIAL"/>
    <property type="match status" value="1"/>
</dbReference>
<feature type="region of interest" description="Involved in Mg(2+) ion dislocation from EF-Tu" evidence="5">
    <location>
        <begin position="81"/>
        <end position="84"/>
    </location>
</feature>
<dbReference type="SUPFAM" id="SSF46934">
    <property type="entry name" value="UBA-like"/>
    <property type="match status" value="1"/>
</dbReference>
<name>A0A1F7UMY6_9BACT</name>
<comment type="subcellular location">
    <subcellularLocation>
        <location evidence="5">Cytoplasm</location>
    </subcellularLocation>
</comment>
<dbReference type="Gene3D" id="1.10.8.10">
    <property type="entry name" value="DNA helicase RuvA subunit, C-terminal domain"/>
    <property type="match status" value="1"/>
</dbReference>
<dbReference type="Pfam" id="PF00889">
    <property type="entry name" value="EF_TS"/>
    <property type="match status" value="1"/>
</dbReference>
<feature type="domain" description="Translation elongation factor EFTs/EF1B dimerisation" evidence="6">
    <location>
        <begin position="54"/>
        <end position="193"/>
    </location>
</feature>
<keyword evidence="5" id="KW-0963">Cytoplasm</keyword>
<dbReference type="InterPro" id="IPR001816">
    <property type="entry name" value="Transl_elong_EFTs/EF1B"/>
</dbReference>
<evidence type="ECO:0000256" key="1">
    <source>
        <dbReference type="ARBA" id="ARBA00005532"/>
    </source>
</evidence>
<evidence type="ECO:0000313" key="8">
    <source>
        <dbReference type="Proteomes" id="UP000176603"/>
    </source>
</evidence>
<dbReference type="CDD" id="cd14275">
    <property type="entry name" value="UBA_EF-Ts"/>
    <property type="match status" value="1"/>
</dbReference>
<comment type="similarity">
    <text evidence="1 5">Belongs to the EF-Ts family.</text>
</comment>
<dbReference type="FunFam" id="1.10.8.10:FF:000001">
    <property type="entry name" value="Elongation factor Ts"/>
    <property type="match status" value="1"/>
</dbReference>
<keyword evidence="3 5" id="KW-0251">Elongation factor</keyword>
<evidence type="ECO:0000313" key="7">
    <source>
        <dbReference type="EMBL" id="OGL79656.1"/>
    </source>
</evidence>
<sequence length="203" mass="22181">MIDAKIVADLRAMTGAGIVECKKALEEAGGDMKKAVDVLRKSGAAKAAKKSSERQTAEGVVHAYVHSNEKVGALVELQCETDFVARTQDFKDLAHDIAMQIAATDPVWVSPETIPAGEVEKARASFMAEPDLAKKPEDIRAKIVEGKLGKWYAEVTLTKQLWVKDDSKTIEQLVNEKIATIGEKIVIARFCRFLLSATPSVRE</sequence>
<dbReference type="GO" id="GO:0003746">
    <property type="term" value="F:translation elongation factor activity"/>
    <property type="evidence" value="ECO:0007669"/>
    <property type="project" value="UniProtKB-UniRule"/>
</dbReference>
<comment type="caution">
    <text evidence="7">The sequence shown here is derived from an EMBL/GenBank/DDBJ whole genome shotgun (WGS) entry which is preliminary data.</text>
</comment>
<dbReference type="InterPro" id="IPR009060">
    <property type="entry name" value="UBA-like_sf"/>
</dbReference>
<dbReference type="InterPro" id="IPR036402">
    <property type="entry name" value="EF-Ts_dimer_sf"/>
</dbReference>
<gene>
    <name evidence="5 7" type="primary">tsf</name>
    <name evidence="7" type="ORF">A3E39_00865</name>
</gene>
<evidence type="ECO:0000259" key="6">
    <source>
        <dbReference type="Pfam" id="PF00889"/>
    </source>
</evidence>
<dbReference type="AlphaFoldDB" id="A0A1F7UMY6"/>
<protein>
    <recommendedName>
        <fullName evidence="2 5">Elongation factor Ts</fullName>
        <shortName evidence="5">EF-Ts</shortName>
    </recommendedName>
</protein>
<dbReference type="InterPro" id="IPR014039">
    <property type="entry name" value="Transl_elong_EFTs/EF1B_dimer"/>
</dbReference>
<dbReference type="SUPFAM" id="SSF54713">
    <property type="entry name" value="Elongation factor Ts (EF-Ts), dimerisation domain"/>
    <property type="match status" value="1"/>
</dbReference>
<dbReference type="HAMAP" id="MF_00050">
    <property type="entry name" value="EF_Ts"/>
    <property type="match status" value="1"/>
</dbReference>
<organism evidence="7 8">
    <name type="scientific">Candidatus Uhrbacteria bacterium RIFCSPHIGHO2_12_FULL_60_25</name>
    <dbReference type="NCBI Taxonomy" id="1802399"/>
    <lineage>
        <taxon>Bacteria</taxon>
        <taxon>Candidatus Uhriibacteriota</taxon>
    </lineage>
</organism>
<evidence type="ECO:0000256" key="3">
    <source>
        <dbReference type="ARBA" id="ARBA00022768"/>
    </source>
</evidence>